<keyword evidence="3" id="KW-1185">Reference proteome</keyword>
<keyword evidence="1" id="KW-0812">Transmembrane</keyword>
<feature type="transmembrane region" description="Helical" evidence="1">
    <location>
        <begin position="60"/>
        <end position="84"/>
    </location>
</feature>
<accession>A0A822Z2B9</accession>
<gene>
    <name evidence="2" type="ORF">HUJ06_008472</name>
</gene>
<evidence type="ECO:0000313" key="2">
    <source>
        <dbReference type="EMBL" id="DAD37831.1"/>
    </source>
</evidence>
<protein>
    <submittedName>
        <fullName evidence="2">Uncharacterized protein</fullName>
    </submittedName>
</protein>
<dbReference type="EMBL" id="DUZY01000004">
    <property type="protein sequence ID" value="DAD37831.1"/>
    <property type="molecule type" value="Genomic_DNA"/>
</dbReference>
<name>A0A822Z2B9_NELNU</name>
<keyword evidence="1" id="KW-1133">Transmembrane helix</keyword>
<reference evidence="2 3" key="1">
    <citation type="journal article" date="2020" name="Mol. Biol. Evol.">
        <title>Distinct Expression and Methylation Patterns for Genes with Different Fates following a Single Whole-Genome Duplication in Flowering Plants.</title>
        <authorList>
            <person name="Shi T."/>
            <person name="Rahmani R.S."/>
            <person name="Gugger P.F."/>
            <person name="Wang M."/>
            <person name="Li H."/>
            <person name="Zhang Y."/>
            <person name="Li Z."/>
            <person name="Wang Q."/>
            <person name="Van de Peer Y."/>
            <person name="Marchal K."/>
            <person name="Chen J."/>
        </authorList>
    </citation>
    <scope>NUCLEOTIDE SEQUENCE [LARGE SCALE GENOMIC DNA]</scope>
    <source>
        <tissue evidence="2">Leaf</tissue>
    </source>
</reference>
<dbReference type="AlphaFoldDB" id="A0A822Z2B9"/>
<evidence type="ECO:0000256" key="1">
    <source>
        <dbReference type="SAM" id="Phobius"/>
    </source>
</evidence>
<organism evidence="2 3">
    <name type="scientific">Nelumbo nucifera</name>
    <name type="common">Sacred lotus</name>
    <dbReference type="NCBI Taxonomy" id="4432"/>
    <lineage>
        <taxon>Eukaryota</taxon>
        <taxon>Viridiplantae</taxon>
        <taxon>Streptophyta</taxon>
        <taxon>Embryophyta</taxon>
        <taxon>Tracheophyta</taxon>
        <taxon>Spermatophyta</taxon>
        <taxon>Magnoliopsida</taxon>
        <taxon>Proteales</taxon>
        <taxon>Nelumbonaceae</taxon>
        <taxon>Nelumbo</taxon>
    </lineage>
</organism>
<dbReference type="Proteomes" id="UP000607653">
    <property type="component" value="Unassembled WGS sequence"/>
</dbReference>
<sequence length="112" mass="12662">MVGVEETTLALRNFHTLRKRNPKDNDLRPIVDGDAFFFLLVELKMIVLRFSFYLMGKGKVAVGAAVICARTVCVVATLIVHHLMRCLGRWARAMAILKEFQEKCATLVGKLR</sequence>
<proteinExistence type="predicted"/>
<evidence type="ECO:0000313" key="3">
    <source>
        <dbReference type="Proteomes" id="UP000607653"/>
    </source>
</evidence>
<keyword evidence="1" id="KW-0472">Membrane</keyword>
<comment type="caution">
    <text evidence="2">The sequence shown here is derived from an EMBL/GenBank/DDBJ whole genome shotgun (WGS) entry which is preliminary data.</text>
</comment>